<evidence type="ECO:0000313" key="2">
    <source>
        <dbReference type="EMBL" id="ASC69910.1"/>
    </source>
</evidence>
<dbReference type="OrthoDB" id="7864805at2"/>
<feature type="transmembrane region" description="Helical" evidence="1">
    <location>
        <begin position="20"/>
        <end position="42"/>
    </location>
</feature>
<gene>
    <name evidence="2" type="ORF">XM38_008400</name>
</gene>
<evidence type="ECO:0000256" key="1">
    <source>
        <dbReference type="SAM" id="Phobius"/>
    </source>
</evidence>
<keyword evidence="1" id="KW-0812">Transmembrane</keyword>
<organism evidence="2 3">
    <name type="scientific">Halomicronema hongdechloris C2206</name>
    <dbReference type="NCBI Taxonomy" id="1641165"/>
    <lineage>
        <taxon>Bacteria</taxon>
        <taxon>Bacillati</taxon>
        <taxon>Cyanobacteriota</taxon>
        <taxon>Cyanophyceae</taxon>
        <taxon>Nodosilineales</taxon>
        <taxon>Nodosilineaceae</taxon>
        <taxon>Halomicronema</taxon>
    </lineage>
</organism>
<dbReference type="Proteomes" id="UP000191901">
    <property type="component" value="Chromosome"/>
</dbReference>
<keyword evidence="1" id="KW-1133">Transmembrane helix</keyword>
<evidence type="ECO:0000313" key="3">
    <source>
        <dbReference type="Proteomes" id="UP000191901"/>
    </source>
</evidence>
<keyword evidence="1" id="KW-0472">Membrane</keyword>
<dbReference type="InterPro" id="IPR006750">
    <property type="entry name" value="YdcZ"/>
</dbReference>
<name>A0A1Z3HI02_9CYAN</name>
<dbReference type="RefSeq" id="WP_080809508.1">
    <property type="nucleotide sequence ID" value="NZ_CP021983.2"/>
</dbReference>
<keyword evidence="3" id="KW-1185">Reference proteome</keyword>
<reference evidence="2 3" key="1">
    <citation type="journal article" date="2016" name="Biochim. Biophys. Acta">
        <title>Characterization of red-shifted phycobilisomes isolated from the chlorophyll f-containing cyanobacterium Halomicronema hongdechloris.</title>
        <authorList>
            <person name="Li Y."/>
            <person name="Lin Y."/>
            <person name="Garvey C.J."/>
            <person name="Birch D."/>
            <person name="Corkery R.W."/>
            <person name="Loughlin P.C."/>
            <person name="Scheer H."/>
            <person name="Willows R.D."/>
            <person name="Chen M."/>
        </authorList>
    </citation>
    <scope>NUCLEOTIDE SEQUENCE [LARGE SCALE GENOMIC DNA]</scope>
    <source>
        <strain evidence="2 3">C2206</strain>
    </source>
</reference>
<dbReference type="KEGG" id="hhg:XM38_008400"/>
<dbReference type="EMBL" id="CP021983">
    <property type="protein sequence ID" value="ASC69910.1"/>
    <property type="molecule type" value="Genomic_DNA"/>
</dbReference>
<dbReference type="PANTHER" id="PTHR34821:SF2">
    <property type="entry name" value="INNER MEMBRANE PROTEIN YDCZ"/>
    <property type="match status" value="1"/>
</dbReference>
<protein>
    <submittedName>
        <fullName evidence="2">Uncharacterized protein</fullName>
    </submittedName>
</protein>
<dbReference type="Pfam" id="PF04657">
    <property type="entry name" value="DMT_YdcZ"/>
    <property type="match status" value="1"/>
</dbReference>
<proteinExistence type="predicted"/>
<dbReference type="GO" id="GO:0005886">
    <property type="term" value="C:plasma membrane"/>
    <property type="evidence" value="ECO:0007669"/>
    <property type="project" value="TreeGrafter"/>
</dbReference>
<dbReference type="AlphaFoldDB" id="A0A1Z3HI02"/>
<feature type="transmembrane region" description="Helical" evidence="1">
    <location>
        <begin position="54"/>
        <end position="74"/>
    </location>
</feature>
<sequence length="103" mass="10775">MHRQPVNVTTAWLQRYQPCLYGSLALLAGTALPIQASMNAYLATTTGSVPLAAGISYAVGTAALLLLLATGLFAPPSWKALTHLPPWNFVGGLVGVSYIMSST</sequence>
<dbReference type="PANTHER" id="PTHR34821">
    <property type="entry name" value="INNER MEMBRANE PROTEIN YDCZ"/>
    <property type="match status" value="1"/>
</dbReference>
<accession>A0A1Z3HI02</accession>